<dbReference type="Pfam" id="PF02082">
    <property type="entry name" value="Rrf2"/>
    <property type="match status" value="1"/>
</dbReference>
<dbReference type="Proteomes" id="UP000644147">
    <property type="component" value="Unassembled WGS sequence"/>
</dbReference>
<dbReference type="InterPro" id="IPR000944">
    <property type="entry name" value="Tscrpt_reg_Rrf2"/>
</dbReference>
<organism evidence="1 2">
    <name type="scientific">Adhaeribacter terrigena</name>
    <dbReference type="NCBI Taxonomy" id="2793070"/>
    <lineage>
        <taxon>Bacteria</taxon>
        <taxon>Pseudomonadati</taxon>
        <taxon>Bacteroidota</taxon>
        <taxon>Cytophagia</taxon>
        <taxon>Cytophagales</taxon>
        <taxon>Hymenobacteraceae</taxon>
        <taxon>Adhaeribacter</taxon>
    </lineage>
</organism>
<accession>A0ABS1C524</accession>
<dbReference type="EMBL" id="JAEHFX010000005">
    <property type="protein sequence ID" value="MBK0403640.1"/>
    <property type="molecule type" value="Genomic_DNA"/>
</dbReference>
<dbReference type="InterPro" id="IPR036390">
    <property type="entry name" value="WH_DNA-bd_sf"/>
</dbReference>
<dbReference type="SUPFAM" id="SSF46785">
    <property type="entry name" value="Winged helix' DNA-binding domain"/>
    <property type="match status" value="1"/>
</dbReference>
<sequence>MNNVRFATALHILTLLHLQPEELLPSEYIAGSINVNAAVVRKELSNLRNCGLVESKEGKGGGSTLAKPATEILLSDIYLAVRQHSLLGRSNDPNPACPIGKQINAHLEDLFTEAEQAMIQKLGKKTLAQFALQFS</sequence>
<protein>
    <submittedName>
        <fullName evidence="1">Rrf2 family transcriptional regulator</fullName>
    </submittedName>
</protein>
<reference evidence="1 2" key="1">
    <citation type="submission" date="2020-12" db="EMBL/GenBank/DDBJ databases">
        <title>Bacterial novel species Adhaeribacter sp. BT258 isolated from soil.</title>
        <authorList>
            <person name="Jung H.-Y."/>
        </authorList>
    </citation>
    <scope>NUCLEOTIDE SEQUENCE [LARGE SCALE GENOMIC DNA]</scope>
    <source>
        <strain evidence="1 2">BT258</strain>
    </source>
</reference>
<dbReference type="Gene3D" id="1.10.10.10">
    <property type="entry name" value="Winged helix-like DNA-binding domain superfamily/Winged helix DNA-binding domain"/>
    <property type="match status" value="1"/>
</dbReference>
<dbReference type="PANTHER" id="PTHR33221:SF15">
    <property type="entry name" value="HTH-TYPE TRANSCRIPTIONAL REGULATOR YWGB-RELATED"/>
    <property type="match status" value="1"/>
</dbReference>
<evidence type="ECO:0000313" key="2">
    <source>
        <dbReference type="Proteomes" id="UP000644147"/>
    </source>
</evidence>
<dbReference type="RefSeq" id="WP_200506385.1">
    <property type="nucleotide sequence ID" value="NZ_JAEHFX010000005.1"/>
</dbReference>
<keyword evidence="2" id="KW-1185">Reference proteome</keyword>
<gene>
    <name evidence="1" type="ORF">I5M27_11635</name>
</gene>
<name>A0ABS1C524_9BACT</name>
<proteinExistence type="predicted"/>
<dbReference type="PROSITE" id="PS51197">
    <property type="entry name" value="HTH_RRF2_2"/>
    <property type="match status" value="1"/>
</dbReference>
<dbReference type="InterPro" id="IPR036388">
    <property type="entry name" value="WH-like_DNA-bd_sf"/>
</dbReference>
<evidence type="ECO:0000313" key="1">
    <source>
        <dbReference type="EMBL" id="MBK0403640.1"/>
    </source>
</evidence>
<comment type="caution">
    <text evidence="1">The sequence shown here is derived from an EMBL/GenBank/DDBJ whole genome shotgun (WGS) entry which is preliminary data.</text>
</comment>
<dbReference type="PANTHER" id="PTHR33221">
    <property type="entry name" value="WINGED HELIX-TURN-HELIX TRANSCRIPTIONAL REGULATOR, RRF2 FAMILY"/>
    <property type="match status" value="1"/>
</dbReference>